<evidence type="ECO:0000313" key="1">
    <source>
        <dbReference type="EMBL" id="RHZ93131.1"/>
    </source>
</evidence>
<name>A0AAX1UIZ8_CERSP</name>
<proteinExistence type="predicted"/>
<dbReference type="EMBL" id="QWGP01000019">
    <property type="protein sequence ID" value="RHZ93131.1"/>
    <property type="molecule type" value="Genomic_DNA"/>
</dbReference>
<evidence type="ECO:0008006" key="3">
    <source>
        <dbReference type="Google" id="ProtNLM"/>
    </source>
</evidence>
<organism evidence="1 2">
    <name type="scientific">Cereibacter sphaeroides</name>
    <name type="common">Rhodobacter sphaeroides</name>
    <dbReference type="NCBI Taxonomy" id="1063"/>
    <lineage>
        <taxon>Bacteria</taxon>
        <taxon>Pseudomonadati</taxon>
        <taxon>Pseudomonadota</taxon>
        <taxon>Alphaproteobacteria</taxon>
        <taxon>Rhodobacterales</taxon>
        <taxon>Paracoccaceae</taxon>
        <taxon>Cereibacter</taxon>
    </lineage>
</organism>
<reference evidence="1 2" key="1">
    <citation type="submission" date="2018-08" db="EMBL/GenBank/DDBJ databases">
        <title>Draft genome sequence of Rhodobacter sphaeroides FY.</title>
        <authorList>
            <person name="Rayyan A."/>
            <person name="Meyer T.E."/>
            <person name="Kyndt J.A."/>
        </authorList>
    </citation>
    <scope>NUCLEOTIDE SEQUENCE [LARGE SCALE GENOMIC DNA]</scope>
    <source>
        <strain evidence="1 2">FY</strain>
    </source>
</reference>
<dbReference type="Proteomes" id="UP000266305">
    <property type="component" value="Unassembled WGS sequence"/>
</dbReference>
<dbReference type="RefSeq" id="WP_119000735.1">
    <property type="nucleotide sequence ID" value="NZ_QWGP01000019.1"/>
</dbReference>
<dbReference type="InterPro" id="IPR008861">
    <property type="entry name" value="GpX-like"/>
</dbReference>
<protein>
    <recommendedName>
        <fullName evidence="3">Phage tail protein</fullName>
    </recommendedName>
</protein>
<dbReference type="AlphaFoldDB" id="A0AAX1UIZ8"/>
<evidence type="ECO:0000313" key="2">
    <source>
        <dbReference type="Proteomes" id="UP000266305"/>
    </source>
</evidence>
<comment type="caution">
    <text evidence="1">The sequence shown here is derived from an EMBL/GenBank/DDBJ whole genome shotgun (WGS) entry which is preliminary data.</text>
</comment>
<accession>A0AAX1UIZ8</accession>
<sequence>MHEKSTAQRRQAQDRLLAANPPLAARGSVYPAGVLITLPEVAEPVAVGQIRLWGRT</sequence>
<dbReference type="Pfam" id="PF05489">
    <property type="entry name" value="Phage_tail_X"/>
    <property type="match status" value="1"/>
</dbReference>
<gene>
    <name evidence="1" type="ORF">D1114_15885</name>
</gene>